<sequence>MDFALFMERYGYEILLRVMILSAFGIIAGLFAFWGYFTGGIAPLLVGVYAFLMAGMAKLYLFLFAENPRKMESENELNRERGRKFFMNRF</sequence>
<dbReference type="AlphaFoldDB" id="B6YXV6"/>
<protein>
    <submittedName>
        <fullName evidence="2">Hypothetical membrane protein, conserved</fullName>
    </submittedName>
</protein>
<dbReference type="PATRIC" id="fig|523850.10.peg.1440"/>
<evidence type="ECO:0000313" key="2">
    <source>
        <dbReference type="EMBL" id="ACJ16919.1"/>
    </source>
</evidence>
<dbReference type="EMBL" id="CP000855">
    <property type="protein sequence ID" value="ACJ16919.1"/>
    <property type="molecule type" value="Genomic_DNA"/>
</dbReference>
<dbReference type="HOGENOM" id="CLU_2505132_0_0_2"/>
<feature type="transmembrane region" description="Helical" evidence="1">
    <location>
        <begin position="14"/>
        <end position="35"/>
    </location>
</feature>
<dbReference type="KEGG" id="ton:TON_1429"/>
<keyword evidence="1" id="KW-0472">Membrane</keyword>
<proteinExistence type="predicted"/>
<keyword evidence="3" id="KW-1185">Reference proteome</keyword>
<evidence type="ECO:0000256" key="1">
    <source>
        <dbReference type="SAM" id="Phobius"/>
    </source>
</evidence>
<dbReference type="Proteomes" id="UP000002727">
    <property type="component" value="Chromosome"/>
</dbReference>
<keyword evidence="1" id="KW-1133">Transmembrane helix</keyword>
<keyword evidence="1" id="KW-0812">Transmembrane</keyword>
<accession>B6YXV6</accession>
<reference evidence="2 3" key="1">
    <citation type="journal article" date="2008" name="J. Bacteriol.">
        <title>The complete genome sequence of Thermococcus onnurineus NA1 reveals a mixed heterotrophic and carboxydotrophic metabolism.</title>
        <authorList>
            <person name="Lee H.S."/>
            <person name="Kang S.G."/>
            <person name="Bae S.S."/>
            <person name="Lim J.K."/>
            <person name="Cho Y."/>
            <person name="Kim Y.J."/>
            <person name="Jeon J.H."/>
            <person name="Cha S.S."/>
            <person name="Kwon K.K."/>
            <person name="Kim H.T."/>
            <person name="Park C.J."/>
            <person name="Lee H.W."/>
            <person name="Kim S.I."/>
            <person name="Chun J."/>
            <person name="Colwell R.R."/>
            <person name="Kim S.J."/>
            <person name="Lee J.H."/>
        </authorList>
    </citation>
    <scope>NUCLEOTIDE SEQUENCE [LARGE SCALE GENOMIC DNA]</scope>
    <source>
        <strain evidence="2 3">NA1</strain>
    </source>
</reference>
<feature type="transmembrane region" description="Helical" evidence="1">
    <location>
        <begin position="41"/>
        <end position="63"/>
    </location>
</feature>
<organism evidence="2 3">
    <name type="scientific">Thermococcus onnurineus (strain NA1)</name>
    <dbReference type="NCBI Taxonomy" id="523850"/>
    <lineage>
        <taxon>Archaea</taxon>
        <taxon>Methanobacteriati</taxon>
        <taxon>Methanobacteriota</taxon>
        <taxon>Thermococci</taxon>
        <taxon>Thermococcales</taxon>
        <taxon>Thermococcaceae</taxon>
        <taxon>Thermococcus</taxon>
    </lineage>
</organism>
<evidence type="ECO:0000313" key="3">
    <source>
        <dbReference type="Proteomes" id="UP000002727"/>
    </source>
</evidence>
<dbReference type="eggNOG" id="arCOG12959">
    <property type="taxonomic scope" value="Archaea"/>
</dbReference>
<name>B6YXV6_THEON</name>
<gene>
    <name evidence="2" type="ordered locus">TON_1429</name>
</gene>